<dbReference type="InterPro" id="IPR003599">
    <property type="entry name" value="Ig_sub"/>
</dbReference>
<dbReference type="InterPro" id="IPR013783">
    <property type="entry name" value="Ig-like_fold"/>
</dbReference>
<dbReference type="SMART" id="SM00406">
    <property type="entry name" value="IGv"/>
    <property type="match status" value="1"/>
</dbReference>
<evidence type="ECO:0000313" key="6">
    <source>
        <dbReference type="Ensembl" id="ENSNBRP00000018362.1"/>
    </source>
</evidence>
<reference evidence="6" key="2">
    <citation type="submission" date="2025-09" db="UniProtKB">
        <authorList>
            <consortium name="Ensembl"/>
        </authorList>
    </citation>
    <scope>IDENTIFICATION</scope>
</reference>
<dbReference type="InterPro" id="IPR013106">
    <property type="entry name" value="Ig_V-set"/>
</dbReference>
<dbReference type="GO" id="GO:0001817">
    <property type="term" value="P:regulation of cytokine production"/>
    <property type="evidence" value="ECO:0007669"/>
    <property type="project" value="TreeGrafter"/>
</dbReference>
<comment type="subcellular location">
    <subcellularLocation>
        <location evidence="1">Membrane</location>
    </subcellularLocation>
</comment>
<dbReference type="PROSITE" id="PS50835">
    <property type="entry name" value="IG_LIKE"/>
    <property type="match status" value="1"/>
</dbReference>
<dbReference type="SMART" id="SM00409">
    <property type="entry name" value="IG"/>
    <property type="match status" value="1"/>
</dbReference>
<keyword evidence="4" id="KW-0812">Transmembrane</keyword>
<dbReference type="PANTHER" id="PTHR24100:SF151">
    <property type="entry name" value="ICOS LIGAND"/>
    <property type="match status" value="1"/>
</dbReference>
<keyword evidence="2 4" id="KW-0472">Membrane</keyword>
<dbReference type="InterPro" id="IPR007110">
    <property type="entry name" value="Ig-like_dom"/>
</dbReference>
<dbReference type="Pfam" id="PF07686">
    <property type="entry name" value="V-set"/>
    <property type="match status" value="1"/>
</dbReference>
<feature type="domain" description="Ig-like" evidence="5">
    <location>
        <begin position="47"/>
        <end position="152"/>
    </location>
</feature>
<dbReference type="Ensembl" id="ENSNBRT00000018852.1">
    <property type="protein sequence ID" value="ENSNBRP00000018362.1"/>
    <property type="gene ID" value="ENSNBRG00000014168.1"/>
</dbReference>
<keyword evidence="7" id="KW-1185">Reference proteome</keyword>
<accession>A0A3Q4HMF5</accession>
<dbReference type="Gene3D" id="2.60.40.10">
    <property type="entry name" value="Immunoglobulins"/>
    <property type="match status" value="1"/>
</dbReference>
<evidence type="ECO:0000256" key="4">
    <source>
        <dbReference type="SAM" id="Phobius"/>
    </source>
</evidence>
<feature type="transmembrane region" description="Helical" evidence="4">
    <location>
        <begin position="12"/>
        <end position="34"/>
    </location>
</feature>
<evidence type="ECO:0000256" key="2">
    <source>
        <dbReference type="ARBA" id="ARBA00023136"/>
    </source>
</evidence>
<dbReference type="GO" id="GO:0005102">
    <property type="term" value="F:signaling receptor binding"/>
    <property type="evidence" value="ECO:0007669"/>
    <property type="project" value="TreeGrafter"/>
</dbReference>
<dbReference type="AlphaFoldDB" id="A0A3Q4HMF5"/>
<dbReference type="InterPro" id="IPR036179">
    <property type="entry name" value="Ig-like_dom_sf"/>
</dbReference>
<evidence type="ECO:0000256" key="3">
    <source>
        <dbReference type="ARBA" id="ARBA00023319"/>
    </source>
</evidence>
<reference evidence="6" key="1">
    <citation type="submission" date="2025-08" db="UniProtKB">
        <authorList>
            <consortium name="Ensembl"/>
        </authorList>
    </citation>
    <scope>IDENTIFICATION</scope>
</reference>
<keyword evidence="4" id="KW-1133">Transmembrane helix</keyword>
<dbReference type="PANTHER" id="PTHR24100">
    <property type="entry name" value="BUTYROPHILIN"/>
    <property type="match status" value="1"/>
</dbReference>
<sequence length="163" mass="18729">YLHLFPCQAIKLLFDFTFCLHIWVLLSCLLHTAMTHANKSILLFSLPVSDEKVLKAEPRQNVTLPCRAPDKNPAIAVEWTKSDLRAEHVLLYRDEQFDIDDQHPSFKNRVDLQDRQMKDGDVSLILNNVTINDTGTYKCHVFMRGSKTDHISIIHLHVVPPGE</sequence>
<dbReference type="InterPro" id="IPR050504">
    <property type="entry name" value="IgSF_BTN/MOG"/>
</dbReference>
<dbReference type="GO" id="GO:0009897">
    <property type="term" value="C:external side of plasma membrane"/>
    <property type="evidence" value="ECO:0007669"/>
    <property type="project" value="TreeGrafter"/>
</dbReference>
<evidence type="ECO:0000259" key="5">
    <source>
        <dbReference type="PROSITE" id="PS50835"/>
    </source>
</evidence>
<dbReference type="GO" id="GO:0050852">
    <property type="term" value="P:T cell receptor signaling pathway"/>
    <property type="evidence" value="ECO:0007669"/>
    <property type="project" value="TreeGrafter"/>
</dbReference>
<protein>
    <recommendedName>
        <fullName evidence="5">Ig-like domain-containing protein</fullName>
    </recommendedName>
</protein>
<dbReference type="GeneTree" id="ENSGT01140000283758"/>
<organism evidence="6 7">
    <name type="scientific">Neolamprologus brichardi</name>
    <name type="common">Fairy cichlid</name>
    <name type="synonym">Lamprologus brichardi</name>
    <dbReference type="NCBI Taxonomy" id="32507"/>
    <lineage>
        <taxon>Eukaryota</taxon>
        <taxon>Metazoa</taxon>
        <taxon>Chordata</taxon>
        <taxon>Craniata</taxon>
        <taxon>Vertebrata</taxon>
        <taxon>Euteleostomi</taxon>
        <taxon>Actinopterygii</taxon>
        <taxon>Neopterygii</taxon>
        <taxon>Teleostei</taxon>
        <taxon>Neoteleostei</taxon>
        <taxon>Acanthomorphata</taxon>
        <taxon>Ovalentaria</taxon>
        <taxon>Cichlomorphae</taxon>
        <taxon>Cichliformes</taxon>
        <taxon>Cichlidae</taxon>
        <taxon>African cichlids</taxon>
        <taxon>Pseudocrenilabrinae</taxon>
        <taxon>Lamprologini</taxon>
        <taxon>Neolamprologus</taxon>
    </lineage>
</organism>
<name>A0A3Q4HMF5_NEOBR</name>
<proteinExistence type="predicted"/>
<evidence type="ECO:0000313" key="7">
    <source>
        <dbReference type="Proteomes" id="UP000261580"/>
    </source>
</evidence>
<dbReference type="Proteomes" id="UP000261580">
    <property type="component" value="Unassembled WGS sequence"/>
</dbReference>
<evidence type="ECO:0000256" key="1">
    <source>
        <dbReference type="ARBA" id="ARBA00004370"/>
    </source>
</evidence>
<dbReference type="SUPFAM" id="SSF48726">
    <property type="entry name" value="Immunoglobulin"/>
    <property type="match status" value="1"/>
</dbReference>
<keyword evidence="3" id="KW-0393">Immunoglobulin domain</keyword>
<dbReference type="Bgee" id="ENSNBRG00000014168">
    <property type="expression patterns" value="Expressed in heart and 3 other cell types or tissues"/>
</dbReference>